<keyword evidence="2" id="KW-0479">Metal-binding</keyword>
<dbReference type="PANTHER" id="PTHR46482:SF9">
    <property type="entry name" value="5'-ADENYLYLSULFATE REDUCTASE 1, CHLOROPLASTIC"/>
    <property type="match status" value="1"/>
</dbReference>
<keyword evidence="2" id="KW-0411">Iron-sulfur</keyword>
<dbReference type="SUPFAM" id="SSF52402">
    <property type="entry name" value="Adenine nucleotide alpha hydrolases-like"/>
    <property type="match status" value="1"/>
</dbReference>
<accession>A0A0F9SJC3</accession>
<dbReference type="Gene3D" id="3.40.50.620">
    <property type="entry name" value="HUPs"/>
    <property type="match status" value="1"/>
</dbReference>
<evidence type="ECO:0000256" key="1">
    <source>
        <dbReference type="ARBA" id="ARBA00023004"/>
    </source>
</evidence>
<evidence type="ECO:0000259" key="3">
    <source>
        <dbReference type="Pfam" id="PF01507"/>
    </source>
</evidence>
<evidence type="ECO:0000313" key="4">
    <source>
        <dbReference type="EMBL" id="KKN37041.1"/>
    </source>
</evidence>
<reference evidence="4" key="1">
    <citation type="journal article" date="2015" name="Nature">
        <title>Complex archaea that bridge the gap between prokaryotes and eukaryotes.</title>
        <authorList>
            <person name="Spang A."/>
            <person name="Saw J.H."/>
            <person name="Jorgensen S.L."/>
            <person name="Zaremba-Niedzwiedzka K."/>
            <person name="Martijn J."/>
            <person name="Lind A.E."/>
            <person name="van Eijk R."/>
            <person name="Schleper C."/>
            <person name="Guy L."/>
            <person name="Ettema T.J."/>
        </authorList>
    </citation>
    <scope>NUCLEOTIDE SEQUENCE</scope>
</reference>
<evidence type="ECO:0000256" key="2">
    <source>
        <dbReference type="ARBA" id="ARBA00023014"/>
    </source>
</evidence>
<name>A0A0F9SJC3_9ZZZZ</name>
<feature type="non-terminal residue" evidence="4">
    <location>
        <position position="131"/>
    </location>
</feature>
<dbReference type="GO" id="GO:0003824">
    <property type="term" value="F:catalytic activity"/>
    <property type="evidence" value="ECO:0007669"/>
    <property type="project" value="InterPro"/>
</dbReference>
<feature type="domain" description="Phosphoadenosine phosphosulphate reductase" evidence="3">
    <location>
        <begin position="44"/>
        <end position="131"/>
    </location>
</feature>
<gene>
    <name evidence="4" type="ORF">LCGC14_0767400</name>
</gene>
<sequence>MALHIENLEVEDIKEKLDEINQEFEGKSPQEILKWVFNTFGEKVVLASSLGLEDQVLTHMSIKTFLKLHVFFLDTGRLNQETYDVLAESIEKYKIKYDIYFPRAEEVERFQGDFGPNAFYQSLELRHRCCQ</sequence>
<dbReference type="PANTHER" id="PTHR46482">
    <property type="entry name" value="5'-ADENYLYLSULFATE REDUCTASE 3, CHLOROPLASTIC"/>
    <property type="match status" value="1"/>
</dbReference>
<dbReference type="Pfam" id="PF01507">
    <property type="entry name" value="PAPS_reduct"/>
    <property type="match status" value="1"/>
</dbReference>
<organism evidence="4">
    <name type="scientific">marine sediment metagenome</name>
    <dbReference type="NCBI Taxonomy" id="412755"/>
    <lineage>
        <taxon>unclassified sequences</taxon>
        <taxon>metagenomes</taxon>
        <taxon>ecological metagenomes</taxon>
    </lineage>
</organism>
<dbReference type="EMBL" id="LAZR01001925">
    <property type="protein sequence ID" value="KKN37041.1"/>
    <property type="molecule type" value="Genomic_DNA"/>
</dbReference>
<dbReference type="InterPro" id="IPR014729">
    <property type="entry name" value="Rossmann-like_a/b/a_fold"/>
</dbReference>
<proteinExistence type="predicted"/>
<dbReference type="GO" id="GO:0051536">
    <property type="term" value="F:iron-sulfur cluster binding"/>
    <property type="evidence" value="ECO:0007669"/>
    <property type="project" value="UniProtKB-KW"/>
</dbReference>
<comment type="caution">
    <text evidence="4">The sequence shown here is derived from an EMBL/GenBank/DDBJ whole genome shotgun (WGS) entry which is preliminary data.</text>
</comment>
<dbReference type="AlphaFoldDB" id="A0A0F9SJC3"/>
<dbReference type="InterPro" id="IPR002500">
    <property type="entry name" value="PAPS_reduct_dom"/>
</dbReference>
<keyword evidence="1" id="KW-0408">Iron</keyword>
<protein>
    <recommendedName>
        <fullName evidence="3">Phosphoadenosine phosphosulphate reductase domain-containing protein</fullName>
    </recommendedName>
</protein>